<accession>A0A177B8A8</accession>
<comment type="caution">
    <text evidence="3">The sequence shown here is derived from an EMBL/GenBank/DDBJ whole genome shotgun (WGS) entry which is preliminary data.</text>
</comment>
<proteinExistence type="predicted"/>
<evidence type="ECO:0000256" key="1">
    <source>
        <dbReference type="SAM" id="MobiDB-lite"/>
    </source>
</evidence>
<evidence type="ECO:0000313" key="3">
    <source>
        <dbReference type="EMBL" id="OAF70370.1"/>
    </source>
</evidence>
<dbReference type="OrthoDB" id="2159131at2759"/>
<sequence>MNILPKKNWHVRRKENVAKVRKDEREAAALEVVDNERKTNYKKESKMQELRKKSKTNEKSEPNSSYDVDENIKRHFNFFDNCDNTINTKGNKEFEKDAKKDLEAVDRKIGVLTYLGQSVIESQKSKRWFENIPTDRKDLSIRELDEIKDASHKSRRDPLNSIKAYEKFLEADKLKNNNFLKPRLENEYIPNDSIVTTHSKRKHRCCKKKRKDKTTKPTIQELRQNRIDREKQEHFREAELIKYNRTMDINRENENSELYEVPENIVHVDIESTQGIVSYMSSFDTH</sequence>
<keyword evidence="3" id="KW-0675">Receptor</keyword>
<dbReference type="EMBL" id="LWCA01000156">
    <property type="protein sequence ID" value="OAF70370.1"/>
    <property type="molecule type" value="Genomic_DNA"/>
</dbReference>
<evidence type="ECO:0000259" key="2">
    <source>
        <dbReference type="SMART" id="SM01083"/>
    </source>
</evidence>
<dbReference type="InterPro" id="IPR019339">
    <property type="entry name" value="CIR_N_dom"/>
</dbReference>
<dbReference type="PANTHER" id="PTHR22093:SF0">
    <property type="entry name" value="LEUKOCYTE RECEPTOR CLUSTER MEMBER 1"/>
    <property type="match status" value="1"/>
</dbReference>
<dbReference type="PANTHER" id="PTHR22093">
    <property type="entry name" value="LEUKOCYTE RECEPTOR CLUSTER LRC MEMBER 1"/>
    <property type="match status" value="1"/>
</dbReference>
<feature type="compositionally biased region" description="Basic and acidic residues" evidence="1">
    <location>
        <begin position="36"/>
        <end position="61"/>
    </location>
</feature>
<feature type="domain" description="CBF1-interacting co-repressor CIR N-terminal" evidence="2">
    <location>
        <begin position="8"/>
        <end position="44"/>
    </location>
</feature>
<feature type="region of interest" description="Disordered" evidence="1">
    <location>
        <begin position="36"/>
        <end position="67"/>
    </location>
</feature>
<dbReference type="InterPro" id="IPR039875">
    <property type="entry name" value="LENG1-like"/>
</dbReference>
<dbReference type="AlphaFoldDB" id="A0A177B8A8"/>
<organism evidence="3 4">
    <name type="scientific">Intoshia linei</name>
    <dbReference type="NCBI Taxonomy" id="1819745"/>
    <lineage>
        <taxon>Eukaryota</taxon>
        <taxon>Metazoa</taxon>
        <taxon>Spiralia</taxon>
        <taxon>Lophotrochozoa</taxon>
        <taxon>Mesozoa</taxon>
        <taxon>Orthonectida</taxon>
        <taxon>Rhopaluridae</taxon>
        <taxon>Intoshia</taxon>
    </lineage>
</organism>
<name>A0A177B8A8_9BILA</name>
<dbReference type="SMART" id="SM01083">
    <property type="entry name" value="Cir_N"/>
    <property type="match status" value="1"/>
</dbReference>
<protein>
    <submittedName>
        <fullName evidence="3">Leukocyte receptor cluster member 1</fullName>
    </submittedName>
</protein>
<gene>
    <name evidence="3" type="ORF">A3Q56_01912</name>
</gene>
<reference evidence="3 4" key="1">
    <citation type="submission" date="2016-04" db="EMBL/GenBank/DDBJ databases">
        <title>The genome of Intoshia linei affirms orthonectids as highly simplified spiralians.</title>
        <authorList>
            <person name="Mikhailov K.V."/>
            <person name="Slusarev G.S."/>
            <person name="Nikitin M.A."/>
            <person name="Logacheva M.D."/>
            <person name="Penin A."/>
            <person name="Aleoshin V."/>
            <person name="Panchin Y.V."/>
        </authorList>
    </citation>
    <scope>NUCLEOTIDE SEQUENCE [LARGE SCALE GENOMIC DNA]</scope>
    <source>
        <strain evidence="3">Intl2013</strain>
        <tissue evidence="3">Whole animal</tissue>
    </source>
</reference>
<keyword evidence="4" id="KW-1185">Reference proteome</keyword>
<evidence type="ECO:0000313" key="4">
    <source>
        <dbReference type="Proteomes" id="UP000078046"/>
    </source>
</evidence>
<dbReference type="Proteomes" id="UP000078046">
    <property type="component" value="Unassembled WGS sequence"/>
</dbReference>